<keyword evidence="4" id="KW-1185">Reference proteome</keyword>
<feature type="chain" id="PRO_5010287201" evidence="2">
    <location>
        <begin position="24"/>
        <end position="193"/>
    </location>
</feature>
<gene>
    <name evidence="3" type="ORF">COLO4_25915</name>
</gene>
<dbReference type="Pfam" id="PF10950">
    <property type="entry name" value="Organ_specific"/>
    <property type="match status" value="1"/>
</dbReference>
<dbReference type="EMBL" id="AWUE01019186">
    <property type="protein sequence ID" value="OMO75713.1"/>
    <property type="molecule type" value="Genomic_DNA"/>
</dbReference>
<sequence>MKSFLSFFGFLSLLLLADTIAAARKDAGEYWRVVMKDESIPEAIESALVRVNAAAASSSGDKTDCHDSPKNMEIKEEKIIVEEFELPRPNNYNRVEGGKTKAKSFADDFEPRPNVSAYGDDSQEKSSFAKEFEPRPNISAYSDGDLKGEKKSFVEDFEPRPNISAYSDGDLKGEKKSFANDFEPRPNISTYHD</sequence>
<feature type="compositionally biased region" description="Basic and acidic residues" evidence="1">
    <location>
        <begin position="96"/>
        <end position="111"/>
    </location>
</feature>
<protein>
    <submittedName>
        <fullName evidence="3">Organ specific protein</fullName>
    </submittedName>
</protein>
<evidence type="ECO:0000256" key="1">
    <source>
        <dbReference type="SAM" id="MobiDB-lite"/>
    </source>
</evidence>
<keyword evidence="2" id="KW-0732">Signal</keyword>
<reference evidence="4" key="1">
    <citation type="submission" date="2013-09" db="EMBL/GenBank/DDBJ databases">
        <title>Corchorus olitorius genome sequencing.</title>
        <authorList>
            <person name="Alam M."/>
            <person name="Haque M.S."/>
            <person name="Islam M.S."/>
            <person name="Emdad E.M."/>
            <person name="Islam M.M."/>
            <person name="Ahmed B."/>
            <person name="Halim A."/>
            <person name="Hossen Q.M.M."/>
            <person name="Hossain M.Z."/>
            <person name="Ahmed R."/>
            <person name="Khan M.M."/>
            <person name="Islam R."/>
            <person name="Rashid M.M."/>
            <person name="Khan S.A."/>
            <person name="Rahman M.S."/>
            <person name="Alam M."/>
            <person name="Yahiya A.S."/>
            <person name="Khan M.S."/>
            <person name="Azam M.S."/>
            <person name="Haque T."/>
            <person name="Lashkar M.Z.H."/>
            <person name="Akhand A.I."/>
            <person name="Morshed G."/>
            <person name="Roy S."/>
            <person name="Uddin K.S."/>
            <person name="Rabeya T."/>
            <person name="Hossain A.S."/>
            <person name="Chowdhury A."/>
            <person name="Snigdha A.R."/>
            <person name="Mortoza M.S."/>
            <person name="Matin S.A."/>
            <person name="Hoque S.M.E."/>
            <person name="Islam M.K."/>
            <person name="Roy D.K."/>
            <person name="Haider R."/>
            <person name="Moosa M.M."/>
            <person name="Elias S.M."/>
            <person name="Hasan A.M."/>
            <person name="Jahan S."/>
            <person name="Shafiuddin M."/>
            <person name="Mahmood N."/>
            <person name="Shommy N.S."/>
        </authorList>
    </citation>
    <scope>NUCLEOTIDE SEQUENCE [LARGE SCALE GENOMIC DNA]</scope>
    <source>
        <strain evidence="4">cv. O-4</strain>
    </source>
</reference>
<dbReference type="OrthoDB" id="1734141at2759"/>
<proteinExistence type="predicted"/>
<feature type="compositionally biased region" description="Basic and acidic residues" evidence="1">
    <location>
        <begin position="144"/>
        <end position="159"/>
    </location>
</feature>
<dbReference type="AlphaFoldDB" id="A0A1R3HZE1"/>
<evidence type="ECO:0000313" key="3">
    <source>
        <dbReference type="EMBL" id="OMO75713.1"/>
    </source>
</evidence>
<organism evidence="3 4">
    <name type="scientific">Corchorus olitorius</name>
    <dbReference type="NCBI Taxonomy" id="93759"/>
    <lineage>
        <taxon>Eukaryota</taxon>
        <taxon>Viridiplantae</taxon>
        <taxon>Streptophyta</taxon>
        <taxon>Embryophyta</taxon>
        <taxon>Tracheophyta</taxon>
        <taxon>Spermatophyta</taxon>
        <taxon>Magnoliopsida</taxon>
        <taxon>eudicotyledons</taxon>
        <taxon>Gunneridae</taxon>
        <taxon>Pentapetalae</taxon>
        <taxon>rosids</taxon>
        <taxon>malvids</taxon>
        <taxon>Malvales</taxon>
        <taxon>Malvaceae</taxon>
        <taxon>Grewioideae</taxon>
        <taxon>Apeibeae</taxon>
        <taxon>Corchorus</taxon>
    </lineage>
</organism>
<feature type="signal peptide" evidence="2">
    <location>
        <begin position="1"/>
        <end position="23"/>
    </location>
</feature>
<feature type="compositionally biased region" description="Basic and acidic residues" evidence="1">
    <location>
        <begin position="169"/>
        <end position="184"/>
    </location>
</feature>
<name>A0A1R3HZE1_9ROSI</name>
<accession>A0A1R3HZE1</accession>
<feature type="region of interest" description="Disordered" evidence="1">
    <location>
        <begin position="90"/>
        <end position="193"/>
    </location>
</feature>
<dbReference type="PANTHER" id="PTHR33731:SF2">
    <property type="entry name" value="ORGAN-SPECIFIC PROTEIN S2-LIKE"/>
    <property type="match status" value="1"/>
</dbReference>
<feature type="compositionally biased region" description="Basic and acidic residues" evidence="1">
    <location>
        <begin position="122"/>
        <end position="134"/>
    </location>
</feature>
<dbReference type="Proteomes" id="UP000187203">
    <property type="component" value="Unassembled WGS sequence"/>
</dbReference>
<dbReference type="PANTHER" id="PTHR33731">
    <property type="entry name" value="PROTEIN, PUTATIVE-RELATED"/>
    <property type="match status" value="1"/>
</dbReference>
<evidence type="ECO:0000313" key="4">
    <source>
        <dbReference type="Proteomes" id="UP000187203"/>
    </source>
</evidence>
<evidence type="ECO:0000256" key="2">
    <source>
        <dbReference type="SAM" id="SignalP"/>
    </source>
</evidence>
<comment type="caution">
    <text evidence="3">The sequence shown here is derived from an EMBL/GenBank/DDBJ whole genome shotgun (WGS) entry which is preliminary data.</text>
</comment>
<dbReference type="InterPro" id="IPR024489">
    <property type="entry name" value="Organ_specific_prot"/>
</dbReference>